<sequence length="259" mass="29631">MKAIKDRIARLVYQLENHLNRASIPRTVYQPRKSSVRDHRSPSTHHSSVVFSTTPMIELDHSSTTTKSSGHNVALNQVMNQSVNQAQDVCMNAKNSYQIPTCIIYAKQSMKLIKFIKSASRKHFITQIIAMSTLKLLELLQFVPHSFNLPQQIPQRHGRTQPKQISFLLTSSTSAEAILYLKFKLPEEPKNTRFRSHEKLRTNRFFALLSNADSGLLASINRKSNSRGIQRHQSRSKQRLESTEISGRNVRVNSSYRGF</sequence>
<protein>
    <submittedName>
        <fullName evidence="2">Uncharacterized protein</fullName>
    </submittedName>
</protein>
<proteinExistence type="predicted"/>
<reference evidence="2 3" key="1">
    <citation type="journal article" date="2015" name="Proc. Natl. Acad. Sci. U.S.A.">
        <title>The resurrection genome of Boea hygrometrica: A blueprint for survival of dehydration.</title>
        <authorList>
            <person name="Xiao L."/>
            <person name="Yang G."/>
            <person name="Zhang L."/>
            <person name="Yang X."/>
            <person name="Zhao S."/>
            <person name="Ji Z."/>
            <person name="Zhou Q."/>
            <person name="Hu M."/>
            <person name="Wang Y."/>
            <person name="Chen M."/>
            <person name="Xu Y."/>
            <person name="Jin H."/>
            <person name="Xiao X."/>
            <person name="Hu G."/>
            <person name="Bao F."/>
            <person name="Hu Y."/>
            <person name="Wan P."/>
            <person name="Li L."/>
            <person name="Deng X."/>
            <person name="Kuang T."/>
            <person name="Xiang C."/>
            <person name="Zhu J.K."/>
            <person name="Oliver M.J."/>
            <person name="He Y."/>
        </authorList>
    </citation>
    <scope>NUCLEOTIDE SEQUENCE [LARGE SCALE GENOMIC DNA]</scope>
    <source>
        <strain evidence="3">cv. XS01</strain>
    </source>
</reference>
<evidence type="ECO:0000256" key="1">
    <source>
        <dbReference type="SAM" id="MobiDB-lite"/>
    </source>
</evidence>
<accession>A0A2Z7CN96</accession>
<organism evidence="2 3">
    <name type="scientific">Dorcoceras hygrometricum</name>
    <dbReference type="NCBI Taxonomy" id="472368"/>
    <lineage>
        <taxon>Eukaryota</taxon>
        <taxon>Viridiplantae</taxon>
        <taxon>Streptophyta</taxon>
        <taxon>Embryophyta</taxon>
        <taxon>Tracheophyta</taxon>
        <taxon>Spermatophyta</taxon>
        <taxon>Magnoliopsida</taxon>
        <taxon>eudicotyledons</taxon>
        <taxon>Gunneridae</taxon>
        <taxon>Pentapetalae</taxon>
        <taxon>asterids</taxon>
        <taxon>lamiids</taxon>
        <taxon>Lamiales</taxon>
        <taxon>Gesneriaceae</taxon>
        <taxon>Didymocarpoideae</taxon>
        <taxon>Trichosporeae</taxon>
        <taxon>Loxocarpinae</taxon>
        <taxon>Dorcoceras</taxon>
    </lineage>
</organism>
<name>A0A2Z7CN96_9LAMI</name>
<gene>
    <name evidence="2" type="ORF">F511_43730</name>
</gene>
<dbReference type="EMBL" id="KQ994133">
    <property type="protein sequence ID" value="KZV48243.1"/>
    <property type="molecule type" value="Genomic_DNA"/>
</dbReference>
<evidence type="ECO:0000313" key="3">
    <source>
        <dbReference type="Proteomes" id="UP000250235"/>
    </source>
</evidence>
<feature type="region of interest" description="Disordered" evidence="1">
    <location>
        <begin position="224"/>
        <end position="244"/>
    </location>
</feature>
<evidence type="ECO:0000313" key="2">
    <source>
        <dbReference type="EMBL" id="KZV48243.1"/>
    </source>
</evidence>
<dbReference type="Proteomes" id="UP000250235">
    <property type="component" value="Unassembled WGS sequence"/>
</dbReference>
<dbReference type="AlphaFoldDB" id="A0A2Z7CN96"/>
<keyword evidence="3" id="KW-1185">Reference proteome</keyword>